<dbReference type="PRINTS" id="PR00882">
    <property type="entry name" value="RIBOSOMALL7A"/>
</dbReference>
<dbReference type="OrthoDB" id="29563at2759"/>
<protein>
    <recommendedName>
        <fullName evidence="1">60S ribosomal protein L8</fullName>
    </recommendedName>
</protein>
<dbReference type="InParanoid" id="A0A1Y2FN24"/>
<dbReference type="Gene3D" id="3.30.1330.30">
    <property type="match status" value="1"/>
</dbReference>
<comment type="caution">
    <text evidence="2">The sequence shown here is derived from an EMBL/GenBank/DDBJ whole genome shotgun (WGS) entry which is preliminary data.</text>
</comment>
<keyword evidence="1" id="KW-0689">Ribosomal protein</keyword>
<evidence type="ECO:0000313" key="2">
    <source>
        <dbReference type="EMBL" id="ORY85329.1"/>
    </source>
</evidence>
<dbReference type="Proteomes" id="UP000193467">
    <property type="component" value="Unassembled WGS sequence"/>
</dbReference>
<dbReference type="EMBL" id="MCGR01000016">
    <property type="protein sequence ID" value="ORY85329.1"/>
    <property type="molecule type" value="Genomic_DNA"/>
</dbReference>
<dbReference type="InterPro" id="IPR029064">
    <property type="entry name" value="Ribosomal_eL30-like_sf"/>
</dbReference>
<evidence type="ECO:0000313" key="3">
    <source>
        <dbReference type="Proteomes" id="UP000193467"/>
    </source>
</evidence>
<sequence length="96" mass="10379">MHPSLTISSNARLGIALLALLIFAELWSLLAFGEVKSEDKAELAKLVSAIKVNYEEKFAATRNHWGGGIRGHKSIAKLEGRAKALGQDPTKVSHTV</sequence>
<dbReference type="InterPro" id="IPR001921">
    <property type="entry name" value="Ribosomal_eL8_euk"/>
</dbReference>
<keyword evidence="1" id="KW-0687">Ribonucleoprotein</keyword>
<gene>
    <name evidence="2" type="ORF">BCR35DRAFT_351656</name>
</gene>
<accession>A0A1Y2FN24</accession>
<keyword evidence="3" id="KW-1185">Reference proteome</keyword>
<dbReference type="GO" id="GO:0022625">
    <property type="term" value="C:cytosolic large ribosomal subunit"/>
    <property type="evidence" value="ECO:0007669"/>
    <property type="project" value="UniProtKB-UniRule"/>
</dbReference>
<comment type="function">
    <text evidence="1">Component of the ribosome.</text>
</comment>
<dbReference type="AlphaFoldDB" id="A0A1Y2FN24"/>
<organism evidence="2 3">
    <name type="scientific">Leucosporidium creatinivorum</name>
    <dbReference type="NCBI Taxonomy" id="106004"/>
    <lineage>
        <taxon>Eukaryota</taxon>
        <taxon>Fungi</taxon>
        <taxon>Dikarya</taxon>
        <taxon>Basidiomycota</taxon>
        <taxon>Pucciniomycotina</taxon>
        <taxon>Microbotryomycetes</taxon>
        <taxon>Leucosporidiales</taxon>
        <taxon>Leucosporidium</taxon>
    </lineage>
</organism>
<proteinExistence type="inferred from homology"/>
<dbReference type="STRING" id="106004.A0A1Y2FN24"/>
<evidence type="ECO:0000256" key="1">
    <source>
        <dbReference type="RuleBase" id="RU367042"/>
    </source>
</evidence>
<name>A0A1Y2FN24_9BASI</name>
<comment type="similarity">
    <text evidence="1">Belongs to the eukaryotic ribosomal protein eL8 family.</text>
</comment>
<reference evidence="2 3" key="1">
    <citation type="submission" date="2016-07" db="EMBL/GenBank/DDBJ databases">
        <title>Pervasive Adenine N6-methylation of Active Genes in Fungi.</title>
        <authorList>
            <consortium name="DOE Joint Genome Institute"/>
            <person name="Mondo S.J."/>
            <person name="Dannebaum R.O."/>
            <person name="Kuo R.C."/>
            <person name="Labutti K."/>
            <person name="Haridas S."/>
            <person name="Kuo A."/>
            <person name="Salamov A."/>
            <person name="Ahrendt S.R."/>
            <person name="Lipzen A."/>
            <person name="Sullivan W."/>
            <person name="Andreopoulos W.B."/>
            <person name="Clum A."/>
            <person name="Lindquist E."/>
            <person name="Daum C."/>
            <person name="Ramamoorthy G.K."/>
            <person name="Gryganskyi A."/>
            <person name="Culley D."/>
            <person name="Magnuson J.K."/>
            <person name="James T.Y."/>
            <person name="O'Malley M.A."/>
            <person name="Stajich J.E."/>
            <person name="Spatafora J.W."/>
            <person name="Visel A."/>
            <person name="Grigoriev I.V."/>
        </authorList>
    </citation>
    <scope>NUCLEOTIDE SEQUENCE [LARGE SCALE GENOMIC DNA]</scope>
    <source>
        <strain evidence="2 3">62-1032</strain>
    </source>
</reference>
<dbReference type="GO" id="GO:0003723">
    <property type="term" value="F:RNA binding"/>
    <property type="evidence" value="ECO:0007669"/>
    <property type="project" value="UniProtKB-UniRule"/>
</dbReference>